<dbReference type="GO" id="GO:0080142">
    <property type="term" value="P:regulation of salicylic acid biosynthetic process"/>
    <property type="evidence" value="ECO:0007669"/>
    <property type="project" value="TreeGrafter"/>
</dbReference>
<dbReference type="STRING" id="35608.A0A2U1KZ47"/>
<dbReference type="AlphaFoldDB" id="A0A2U1KZ47"/>
<feature type="domain" description="Calmodulin binding protein central" evidence="3">
    <location>
        <begin position="190"/>
        <end position="253"/>
    </location>
</feature>
<proteinExistence type="predicted"/>
<comment type="caution">
    <text evidence="4">The sequence shown here is derived from an EMBL/GenBank/DDBJ whole genome shotgun (WGS) entry which is preliminary data.</text>
</comment>
<evidence type="ECO:0000313" key="5">
    <source>
        <dbReference type="Proteomes" id="UP000245207"/>
    </source>
</evidence>
<dbReference type="Pfam" id="PF07887">
    <property type="entry name" value="Calmodulin_bind"/>
    <property type="match status" value="1"/>
</dbReference>
<organism evidence="4 5">
    <name type="scientific">Artemisia annua</name>
    <name type="common">Sweet wormwood</name>
    <dbReference type="NCBI Taxonomy" id="35608"/>
    <lineage>
        <taxon>Eukaryota</taxon>
        <taxon>Viridiplantae</taxon>
        <taxon>Streptophyta</taxon>
        <taxon>Embryophyta</taxon>
        <taxon>Tracheophyta</taxon>
        <taxon>Spermatophyta</taxon>
        <taxon>Magnoliopsida</taxon>
        <taxon>eudicotyledons</taxon>
        <taxon>Gunneridae</taxon>
        <taxon>Pentapetalae</taxon>
        <taxon>asterids</taxon>
        <taxon>campanulids</taxon>
        <taxon>Asterales</taxon>
        <taxon>Asteraceae</taxon>
        <taxon>Asteroideae</taxon>
        <taxon>Anthemideae</taxon>
        <taxon>Artemisiinae</taxon>
        <taxon>Artemisia</taxon>
    </lineage>
</organism>
<keyword evidence="5" id="KW-1185">Reference proteome</keyword>
<evidence type="ECO:0000259" key="2">
    <source>
        <dbReference type="Pfam" id="PF07887"/>
    </source>
</evidence>
<dbReference type="GO" id="GO:0005516">
    <property type="term" value="F:calmodulin binding"/>
    <property type="evidence" value="ECO:0007669"/>
    <property type="project" value="InterPro"/>
</dbReference>
<sequence length="432" mass="48876">MLIVASWIPDQRKTAKVSFRDKREIWCGFVDRHEMFINGISTPVATGIDIKGKDNKPFVLALLDGISGEVVTTGAAASMEVEIVVLVGDSDNDEAENWPSNEFNNKIVREWNGRKVLQGKTIVTIKEGIIVLDKYSFTHNSEWKGNRNCRLGAKAVNSVFSNSVKTTITKSFPVKDKRKLMYNKNPVPSLSDHVYRLYEISRRGERYKRLIKANIKTVMDLLTLNAINPERLKKADAQELIVSSSEHWEEVVSFNNEASLINHLQSRTTLNSLRNSLNVLIPDTIDTYDHTCLASPQVSTPIVQTGVAGQSQSPKRPAFEQATSYSPKKQRDDHPRMGPSTSNVGNLTSGVIVSETFNECQDQNSLLTPAVNDDIDWLNLIDLSHYDINPTQRWKMVWRVVGWISIFSKVRKRRMTSDDDTVYFIEASFEHM</sequence>
<name>A0A2U1KZ47_ARTAN</name>
<dbReference type="InterPro" id="IPR012416">
    <property type="entry name" value="CBP60"/>
</dbReference>
<dbReference type="Proteomes" id="UP000245207">
    <property type="component" value="Unassembled WGS sequence"/>
</dbReference>
<feature type="domain" description="Calmodulin binding protein-like N-terminal" evidence="2">
    <location>
        <begin position="35"/>
        <end position="177"/>
    </location>
</feature>
<feature type="compositionally biased region" description="Polar residues" evidence="1">
    <location>
        <begin position="304"/>
        <end position="314"/>
    </location>
</feature>
<reference evidence="4 5" key="1">
    <citation type="journal article" date="2018" name="Mol. Plant">
        <title>The genome of Artemisia annua provides insight into the evolution of Asteraceae family and artemisinin biosynthesis.</title>
        <authorList>
            <person name="Shen Q."/>
            <person name="Zhang L."/>
            <person name="Liao Z."/>
            <person name="Wang S."/>
            <person name="Yan T."/>
            <person name="Shi P."/>
            <person name="Liu M."/>
            <person name="Fu X."/>
            <person name="Pan Q."/>
            <person name="Wang Y."/>
            <person name="Lv Z."/>
            <person name="Lu X."/>
            <person name="Zhang F."/>
            <person name="Jiang W."/>
            <person name="Ma Y."/>
            <person name="Chen M."/>
            <person name="Hao X."/>
            <person name="Li L."/>
            <person name="Tang Y."/>
            <person name="Lv G."/>
            <person name="Zhou Y."/>
            <person name="Sun X."/>
            <person name="Brodelius P.E."/>
            <person name="Rose J.K.C."/>
            <person name="Tang K."/>
        </authorList>
    </citation>
    <scope>NUCLEOTIDE SEQUENCE [LARGE SCALE GENOMIC DNA]</scope>
    <source>
        <strain evidence="5">cv. Huhao1</strain>
        <tissue evidence="4">Leaf</tissue>
    </source>
</reference>
<feature type="region of interest" description="Disordered" evidence="1">
    <location>
        <begin position="304"/>
        <end position="345"/>
    </location>
</feature>
<evidence type="ECO:0000256" key="1">
    <source>
        <dbReference type="SAM" id="MobiDB-lite"/>
    </source>
</evidence>
<evidence type="ECO:0000259" key="3">
    <source>
        <dbReference type="Pfam" id="PF20451"/>
    </source>
</evidence>
<dbReference type="PANTHER" id="PTHR31713:SF77">
    <property type="entry name" value="CALMODULIN-BINDING PROTEIN, REVERSE TRANSCRIPTASE, RNA-DEPENDENT DNA POLYMERASE-RELATED"/>
    <property type="match status" value="1"/>
</dbReference>
<evidence type="ECO:0000313" key="4">
    <source>
        <dbReference type="EMBL" id="PWA42035.1"/>
    </source>
</evidence>
<dbReference type="PANTHER" id="PTHR31713">
    <property type="entry name" value="OS02G0177800 PROTEIN"/>
    <property type="match status" value="1"/>
</dbReference>
<gene>
    <name evidence="4" type="ORF">CTI12_AA548370</name>
</gene>
<dbReference type="InterPro" id="IPR046831">
    <property type="entry name" value="Calmodulin_bind_N"/>
</dbReference>
<dbReference type="Pfam" id="PF20451">
    <property type="entry name" value="Calmod_bind_M"/>
    <property type="match status" value="1"/>
</dbReference>
<dbReference type="GO" id="GO:0003700">
    <property type="term" value="F:DNA-binding transcription factor activity"/>
    <property type="evidence" value="ECO:0007669"/>
    <property type="project" value="TreeGrafter"/>
</dbReference>
<dbReference type="OrthoDB" id="1741783at2759"/>
<dbReference type="GO" id="GO:0005634">
    <property type="term" value="C:nucleus"/>
    <property type="evidence" value="ECO:0007669"/>
    <property type="project" value="TreeGrafter"/>
</dbReference>
<dbReference type="GO" id="GO:0043565">
    <property type="term" value="F:sequence-specific DNA binding"/>
    <property type="evidence" value="ECO:0007669"/>
    <property type="project" value="TreeGrafter"/>
</dbReference>
<protein>
    <submittedName>
        <fullName evidence="4">Calmodulin binding protein-like protein</fullName>
    </submittedName>
</protein>
<dbReference type="EMBL" id="PKPP01012664">
    <property type="protein sequence ID" value="PWA42035.1"/>
    <property type="molecule type" value="Genomic_DNA"/>
</dbReference>
<dbReference type="InterPro" id="IPR046830">
    <property type="entry name" value="Calmod_bind_M"/>
</dbReference>
<accession>A0A2U1KZ47</accession>